<proteinExistence type="predicted"/>
<dbReference type="Gene3D" id="3.30.700.10">
    <property type="entry name" value="Glycoprotein, Type 4 Pilin"/>
    <property type="match status" value="1"/>
</dbReference>
<dbReference type="AlphaFoldDB" id="A0A7W9SN31"/>
<feature type="domain" description="DUF1559" evidence="1">
    <location>
        <begin position="30"/>
        <end position="152"/>
    </location>
</feature>
<dbReference type="InterPro" id="IPR045584">
    <property type="entry name" value="Pilin-like"/>
</dbReference>
<gene>
    <name evidence="2" type="ORF">HNQ39_000646</name>
</gene>
<dbReference type="InterPro" id="IPR012902">
    <property type="entry name" value="N_methyl_site"/>
</dbReference>
<comment type="caution">
    <text evidence="2">The sequence shown here is derived from an EMBL/GenBank/DDBJ whole genome shotgun (WGS) entry which is preliminary data.</text>
</comment>
<sequence>MRRGFTLIELLVVIAIIAILAAILFPVFAQAREKARQTACISNGKQIGTATMMYVQDYDETYPCGWGSQDSGRTMWRNVLQPYIQRAKTDQVDMYNMAGASRNSVYVCPSQPGSPADYGPTSYGYNYQGGLTQGWRDYGGGQGGFPGASMAGINQPGNLIAYAESGEVGGPSKPLDPFFNDGSPGWTGCGGQETSPYRFNPEVWKERWSVDWGVGQPGGEDWGDCRNGGRRPMPRHAKMWTAIFADGHTKAIPANKMREMGPNNPVSMLHNN</sequence>
<evidence type="ECO:0000313" key="2">
    <source>
        <dbReference type="EMBL" id="MBB6048884.1"/>
    </source>
</evidence>
<dbReference type="PANTHER" id="PTHR30093">
    <property type="entry name" value="GENERAL SECRETION PATHWAY PROTEIN G"/>
    <property type="match status" value="1"/>
</dbReference>
<name>A0A7W9SN31_ARMRO</name>
<organism evidence="2 3">
    <name type="scientific">Armatimonas rosea</name>
    <dbReference type="NCBI Taxonomy" id="685828"/>
    <lineage>
        <taxon>Bacteria</taxon>
        <taxon>Bacillati</taxon>
        <taxon>Armatimonadota</taxon>
        <taxon>Armatimonadia</taxon>
        <taxon>Armatimonadales</taxon>
        <taxon>Armatimonadaceae</taxon>
        <taxon>Armatimonas</taxon>
    </lineage>
</organism>
<dbReference type="RefSeq" id="WP_184192507.1">
    <property type="nucleotide sequence ID" value="NZ_JACHGW010000001.1"/>
</dbReference>
<protein>
    <submittedName>
        <fullName evidence="2">Prepilin-type N-terminal cleavage/methylation domain-containing protein</fullName>
    </submittedName>
</protein>
<accession>A0A7W9SN31</accession>
<dbReference type="Pfam" id="PF07963">
    <property type="entry name" value="N_methyl"/>
    <property type="match status" value="1"/>
</dbReference>
<keyword evidence="3" id="KW-1185">Reference proteome</keyword>
<dbReference type="InterPro" id="IPR011453">
    <property type="entry name" value="DUF1559"/>
</dbReference>
<dbReference type="SUPFAM" id="SSF54523">
    <property type="entry name" value="Pili subunits"/>
    <property type="match status" value="1"/>
</dbReference>
<dbReference type="EMBL" id="JACHGW010000001">
    <property type="protein sequence ID" value="MBB6048884.1"/>
    <property type="molecule type" value="Genomic_DNA"/>
</dbReference>
<dbReference type="PROSITE" id="PS00409">
    <property type="entry name" value="PROKAR_NTER_METHYL"/>
    <property type="match status" value="1"/>
</dbReference>
<dbReference type="Pfam" id="PF07596">
    <property type="entry name" value="SBP_bac_10"/>
    <property type="match status" value="1"/>
</dbReference>
<dbReference type="Proteomes" id="UP000520814">
    <property type="component" value="Unassembled WGS sequence"/>
</dbReference>
<evidence type="ECO:0000259" key="1">
    <source>
        <dbReference type="Pfam" id="PF07596"/>
    </source>
</evidence>
<evidence type="ECO:0000313" key="3">
    <source>
        <dbReference type="Proteomes" id="UP000520814"/>
    </source>
</evidence>
<reference evidence="2 3" key="1">
    <citation type="submission" date="2020-08" db="EMBL/GenBank/DDBJ databases">
        <title>Genomic Encyclopedia of Type Strains, Phase IV (KMG-IV): sequencing the most valuable type-strain genomes for metagenomic binning, comparative biology and taxonomic classification.</title>
        <authorList>
            <person name="Goeker M."/>
        </authorList>
    </citation>
    <scope>NUCLEOTIDE SEQUENCE [LARGE SCALE GENOMIC DNA]</scope>
    <source>
        <strain evidence="2 3">DSM 23562</strain>
    </source>
</reference>
<dbReference type="NCBIfam" id="TIGR02532">
    <property type="entry name" value="IV_pilin_GFxxxE"/>
    <property type="match status" value="1"/>
</dbReference>